<evidence type="ECO:0000313" key="4">
    <source>
        <dbReference type="Proteomes" id="UP000007939"/>
    </source>
</evidence>
<proteinExistence type="predicted"/>
<dbReference type="PANTHER" id="PTHR33171">
    <property type="entry name" value="LAR_N DOMAIN-CONTAINING PROTEIN"/>
    <property type="match status" value="1"/>
</dbReference>
<reference evidence="3 4" key="2">
    <citation type="journal article" date="2012" name="Stand. Genomic Sci.">
        <title>Complete genome sequence of the termite hindgut bacterium Spirochaeta coccoides type strain (SPN1(T)), reclassification in the genus Sphaerochaeta as Sphaerochaeta coccoides comb. nov. and emendations of the family Spirochaetaceae and the genus Sphaerochaeta.</title>
        <authorList>
            <person name="Abt B."/>
            <person name="Han C."/>
            <person name="Scheuner C."/>
            <person name="Lu M."/>
            <person name="Lapidus A."/>
            <person name="Nolan M."/>
            <person name="Lucas S."/>
            <person name="Hammon N."/>
            <person name="Deshpande S."/>
            <person name="Cheng J.F."/>
            <person name="Tapia R."/>
            <person name="Goodwin L.A."/>
            <person name="Pitluck S."/>
            <person name="Liolios K."/>
            <person name="Pagani I."/>
            <person name="Ivanova N."/>
            <person name="Mavromatis K."/>
            <person name="Mikhailova N."/>
            <person name="Huntemann M."/>
            <person name="Pati A."/>
            <person name="Chen A."/>
            <person name="Palaniappan K."/>
            <person name="Land M."/>
            <person name="Hauser L."/>
            <person name="Brambilla E.M."/>
            <person name="Rohde M."/>
            <person name="Spring S."/>
            <person name="Gronow S."/>
            <person name="Goker M."/>
            <person name="Woyke T."/>
            <person name="Bristow J."/>
            <person name="Eisen J.A."/>
            <person name="Markowitz V."/>
            <person name="Hugenholtz P."/>
            <person name="Kyrpides N.C."/>
            <person name="Klenk H.P."/>
            <person name="Detter J.C."/>
        </authorList>
    </citation>
    <scope>NUCLEOTIDE SEQUENCE [LARGE SCALE GENOMIC DNA]</scope>
    <source>
        <strain evidence="4">ATCC BAA-1237 / DSM 17374 / SPN1</strain>
    </source>
</reference>
<dbReference type="InterPro" id="IPR018657">
    <property type="entry name" value="LarA-like_N"/>
</dbReference>
<dbReference type="eggNOG" id="COG3875">
    <property type="taxonomic scope" value="Bacteria"/>
</dbReference>
<sequence length="427" mass="45980">MIEDMIHIQYVKKDIAVDIKKENLLGVFEPNAVDEPSDISEAIRNALFAPYGGPDFNGFLEGAKTVLLVINDATRPTPSGTIIATLLPLLERYGITEKSGLGILIATGAHRGATDEEFGQLFGSLAARLKNCCISHDSQDVDELVNLGVTRNGTPIILNKRLFLFDRIIIIGSVEPHYFAGFTGGRKAFLPGVAGYETIVANHRLALSEKAQSLALEGNPVHEDMMDALRHISAPVFSIMSVLDKEQGIAAVTAGDITDSFHAAVDVAKKVFCVKIPRKADIVISVAKFPMDINLYQSQKAIDNGAHAVKDGGILILVSACREGIGGKTFADLLARSSSPEDALERISREYKLGYHKAAKMAAIMQRMTVFAVTNLDAGLQESLFLTPVGTVQEAITKAIGVMHDKGIDTPQVIVFPDGCVTIPVEE</sequence>
<dbReference type="Gene3D" id="3.90.226.30">
    <property type="match status" value="1"/>
</dbReference>
<reference evidence="4" key="1">
    <citation type="submission" date="2011-04" db="EMBL/GenBank/DDBJ databases">
        <title>The complete genome of Spirochaeta coccoides DSM 17374.</title>
        <authorList>
            <person name="Lucas S."/>
            <person name="Copeland A."/>
            <person name="Lapidus A."/>
            <person name="Bruce D."/>
            <person name="Goodwin L."/>
            <person name="Pitluck S."/>
            <person name="Peters L."/>
            <person name="Kyrpides N."/>
            <person name="Mavromatis K."/>
            <person name="Pagani I."/>
            <person name="Ivanova N."/>
            <person name="Ovchinnikova G."/>
            <person name="Lu M."/>
            <person name="Detter J.C."/>
            <person name="Tapia R."/>
            <person name="Han C."/>
            <person name="Land M."/>
            <person name="Hauser L."/>
            <person name="Markowitz V."/>
            <person name="Cheng J.-F."/>
            <person name="Hugenholtz P."/>
            <person name="Woyke T."/>
            <person name="Wu D."/>
            <person name="Spring S."/>
            <person name="Schroeder M."/>
            <person name="Brambilla E."/>
            <person name="Klenk H.-P."/>
            <person name="Eisen J.A."/>
        </authorList>
    </citation>
    <scope>NUCLEOTIDE SEQUENCE [LARGE SCALE GENOMIC DNA]</scope>
    <source>
        <strain evidence="4">ATCC BAA-1237 / DSM 17374 / SPN1</strain>
    </source>
</reference>
<dbReference type="NCBIfam" id="NF033504">
    <property type="entry name" value="Ni_dep_LarA"/>
    <property type="match status" value="1"/>
</dbReference>
<dbReference type="Gene3D" id="3.40.50.11440">
    <property type="match status" value="1"/>
</dbReference>
<keyword evidence="4" id="KW-1185">Reference proteome</keyword>
<name>F4GJ35_PARC1</name>
<accession>F4GJ35</accession>
<dbReference type="Pfam" id="PF21113">
    <property type="entry name" value="LarA_C"/>
    <property type="match status" value="1"/>
</dbReference>
<dbReference type="STRING" id="760011.Spico_0088"/>
<dbReference type="InterPro" id="IPR048068">
    <property type="entry name" value="LarA-like"/>
</dbReference>
<protein>
    <submittedName>
        <fullName evidence="3">Uncharacterized protein</fullName>
    </submittedName>
</protein>
<dbReference type="EMBL" id="CP002659">
    <property type="protein sequence ID" value="AEC01330.1"/>
    <property type="molecule type" value="Genomic_DNA"/>
</dbReference>
<evidence type="ECO:0000259" key="2">
    <source>
        <dbReference type="Pfam" id="PF21113"/>
    </source>
</evidence>
<evidence type="ECO:0000313" key="3">
    <source>
        <dbReference type="EMBL" id="AEC01330.1"/>
    </source>
</evidence>
<dbReference type="KEGG" id="scc:Spico_0088"/>
<dbReference type="GO" id="GO:0050043">
    <property type="term" value="F:lactate racemase activity"/>
    <property type="evidence" value="ECO:0007669"/>
    <property type="project" value="InterPro"/>
</dbReference>
<dbReference type="InterPro" id="IPR043166">
    <property type="entry name" value="LarA-like_C"/>
</dbReference>
<dbReference type="AlphaFoldDB" id="F4GJ35"/>
<dbReference type="Pfam" id="PF09861">
    <property type="entry name" value="Lar_N"/>
    <property type="match status" value="1"/>
</dbReference>
<feature type="domain" description="Lactate racemase C-terminal" evidence="2">
    <location>
        <begin position="279"/>
        <end position="421"/>
    </location>
</feature>
<evidence type="ECO:0000259" key="1">
    <source>
        <dbReference type="Pfam" id="PF09861"/>
    </source>
</evidence>
<dbReference type="PANTHER" id="PTHR33171:SF17">
    <property type="entry name" value="LARA-LIKE N-TERMINAL DOMAIN-CONTAINING PROTEIN"/>
    <property type="match status" value="1"/>
</dbReference>
<dbReference type="InterPro" id="IPR047926">
    <property type="entry name" value="Ni_dep_LarA"/>
</dbReference>
<organism evidence="3 4">
    <name type="scientific">Parasphaerochaeta coccoides (strain ATCC BAA-1237 / DSM 17374 / SPN1)</name>
    <name type="common">Sphaerochaeta coccoides</name>
    <dbReference type="NCBI Taxonomy" id="760011"/>
    <lineage>
        <taxon>Bacteria</taxon>
        <taxon>Pseudomonadati</taxon>
        <taxon>Spirochaetota</taxon>
        <taxon>Spirochaetia</taxon>
        <taxon>Spirochaetales</taxon>
        <taxon>Sphaerochaetaceae</taxon>
        <taxon>Parasphaerochaeta</taxon>
    </lineage>
</organism>
<dbReference type="InterPro" id="IPR048520">
    <property type="entry name" value="LarA_C"/>
</dbReference>
<feature type="domain" description="LarA-like N-terminal" evidence="1">
    <location>
        <begin position="10"/>
        <end position="211"/>
    </location>
</feature>
<gene>
    <name evidence="3" type="ordered locus">Spico_0088</name>
</gene>
<dbReference type="HOGENOM" id="CLU_050189_0_0_12"/>
<dbReference type="Proteomes" id="UP000007939">
    <property type="component" value="Chromosome"/>
</dbReference>